<evidence type="ECO:0000256" key="3">
    <source>
        <dbReference type="ARBA" id="ARBA00022598"/>
    </source>
</evidence>
<keyword evidence="15" id="KW-0233">DNA recombination</keyword>
<evidence type="ECO:0000256" key="6">
    <source>
        <dbReference type="ARBA" id="ARBA00022722"/>
    </source>
</evidence>
<gene>
    <name evidence="22" type="primary">ligD</name>
    <name evidence="22" type="ORF">OV079_02990</name>
</gene>
<dbReference type="InterPro" id="IPR014145">
    <property type="entry name" value="LigD_pol_dom"/>
</dbReference>
<comment type="cofactor">
    <cofactor evidence="1">
        <name>Mn(2+)</name>
        <dbReference type="ChEBI" id="CHEBI:29035"/>
    </cofactor>
</comment>
<organism evidence="22 23">
    <name type="scientific">Nannocystis pusilla</name>
    <dbReference type="NCBI Taxonomy" id="889268"/>
    <lineage>
        <taxon>Bacteria</taxon>
        <taxon>Pseudomonadati</taxon>
        <taxon>Myxococcota</taxon>
        <taxon>Polyangia</taxon>
        <taxon>Nannocystales</taxon>
        <taxon>Nannocystaceae</taxon>
        <taxon>Nannocystis</taxon>
    </lineage>
</organism>
<reference evidence="22" key="1">
    <citation type="submission" date="2022-11" db="EMBL/GenBank/DDBJ databases">
        <title>Minimal conservation of predation-associated metabolite biosynthetic gene clusters underscores biosynthetic potential of Myxococcota including descriptions for ten novel species: Archangium lansinium sp. nov., Myxococcus landrumus sp. nov., Nannocystis bai.</title>
        <authorList>
            <person name="Ahearne A."/>
            <person name="Stevens C."/>
            <person name="Phillips K."/>
        </authorList>
    </citation>
    <scope>NUCLEOTIDE SEQUENCE</scope>
    <source>
        <strain evidence="22">Na p29</strain>
    </source>
</reference>
<evidence type="ECO:0000256" key="9">
    <source>
        <dbReference type="ARBA" id="ARBA00022763"/>
    </source>
</evidence>
<dbReference type="GO" id="GO:0006310">
    <property type="term" value="P:DNA recombination"/>
    <property type="evidence" value="ECO:0007669"/>
    <property type="project" value="UniProtKB-KW"/>
</dbReference>
<sequence length="490" mass="54029">MAKATRRKASPRRTTSAVSLGRSAPFPAKLLPQLATAVSTPPRGPGWVYEAKFDGYRVLARVAGDDVALFTRNGNDWTARMGPLRDELAALGLKSAWLDGEIVVLDAKGRPDFQRLQQAFDGAGSRDIVYFAFDLLYLDGHDLRREPLVERRRLLKQVLGAARPGVHVRHSETLAGPVDRLLADACKGGFEGIIGKRADSLYTSARSSAWIKLKCTQRQEFVVGGYTEPKGRRTGFGGLLLGVHDDRGRLVYAGKVGTGFDEALLRSIDAELKAIEVDRSPFHDRPREVRGHWVRPVLVAEVSFSEWTSEGRVRHPVFRGLRADKDPASIVRERPRAVESTSARAARRAAPTIKVTHPERVIDPSSGATKLDLVRYYEAVAEHMLPHLAGRPVSMVRAPTGVAGEQFFQKHNENYRIPGVRQLSPSLRPGHAPMLEIASAESLVAAAQMNVVEFHTWNSTVADIDRPDRVIFDLDPGEGVSWIRCATPRG</sequence>
<keyword evidence="10" id="KW-0378">Hydrolase</keyword>
<dbReference type="NCBIfam" id="TIGR02779">
    <property type="entry name" value="NHEJ_ligase_lig"/>
    <property type="match status" value="1"/>
</dbReference>
<evidence type="ECO:0000256" key="7">
    <source>
        <dbReference type="ARBA" id="ARBA00022723"/>
    </source>
</evidence>
<dbReference type="PROSITE" id="PS50160">
    <property type="entry name" value="DNA_LIGASE_A3"/>
    <property type="match status" value="1"/>
</dbReference>
<dbReference type="Gene3D" id="2.40.50.140">
    <property type="entry name" value="Nucleic acid-binding proteins"/>
    <property type="match status" value="1"/>
</dbReference>
<evidence type="ECO:0000256" key="15">
    <source>
        <dbReference type="ARBA" id="ARBA00023172"/>
    </source>
</evidence>
<dbReference type="GO" id="GO:0003887">
    <property type="term" value="F:DNA-directed DNA polymerase activity"/>
    <property type="evidence" value="ECO:0007669"/>
    <property type="project" value="UniProtKB-KW"/>
</dbReference>
<keyword evidence="7" id="KW-0479">Metal-binding</keyword>
<dbReference type="GO" id="GO:0003677">
    <property type="term" value="F:DNA binding"/>
    <property type="evidence" value="ECO:0007669"/>
    <property type="project" value="UniProtKB-KW"/>
</dbReference>
<dbReference type="Pfam" id="PF04679">
    <property type="entry name" value="DNA_ligase_A_C"/>
    <property type="match status" value="1"/>
</dbReference>
<dbReference type="InterPro" id="IPR052171">
    <property type="entry name" value="NHEJ_LigD"/>
</dbReference>
<evidence type="ECO:0000256" key="8">
    <source>
        <dbReference type="ARBA" id="ARBA00022741"/>
    </source>
</evidence>
<dbReference type="NCBIfam" id="TIGR02776">
    <property type="entry name" value="NHEJ_ligase_prk"/>
    <property type="match status" value="1"/>
</dbReference>
<dbReference type="InterPro" id="IPR012340">
    <property type="entry name" value="NA-bd_OB-fold"/>
</dbReference>
<dbReference type="CDD" id="cd07906">
    <property type="entry name" value="Adenylation_DNA_ligase_LigD_LigC"/>
    <property type="match status" value="1"/>
</dbReference>
<dbReference type="GO" id="GO:0003910">
    <property type="term" value="F:DNA ligase (ATP) activity"/>
    <property type="evidence" value="ECO:0007669"/>
    <property type="project" value="UniProtKB-EC"/>
</dbReference>
<evidence type="ECO:0000256" key="16">
    <source>
        <dbReference type="ARBA" id="ARBA00023204"/>
    </source>
</evidence>
<evidence type="ECO:0000256" key="18">
    <source>
        <dbReference type="ARBA" id="ARBA00023268"/>
    </source>
</evidence>
<dbReference type="InterPro" id="IPR014143">
    <property type="entry name" value="NHEJ_ligase_prk"/>
</dbReference>
<dbReference type="SUPFAM" id="SSF56091">
    <property type="entry name" value="DNA ligase/mRNA capping enzyme, catalytic domain"/>
    <property type="match status" value="1"/>
</dbReference>
<keyword evidence="11" id="KW-0269">Exonuclease</keyword>
<feature type="domain" description="ATP-dependent DNA ligase family profile" evidence="21">
    <location>
        <begin position="130"/>
        <end position="246"/>
    </location>
</feature>
<dbReference type="EMBL" id="JAPNKE010000002">
    <property type="protein sequence ID" value="MCY1004551.1"/>
    <property type="molecule type" value="Genomic_DNA"/>
</dbReference>
<dbReference type="Pfam" id="PF01068">
    <property type="entry name" value="DNA_ligase_A_M"/>
    <property type="match status" value="1"/>
</dbReference>
<dbReference type="PANTHER" id="PTHR42705:SF2">
    <property type="entry name" value="BIFUNCTIONAL NON-HOMOLOGOUS END JOINING PROTEIN LIGD"/>
    <property type="match status" value="1"/>
</dbReference>
<dbReference type="GO" id="GO:0005524">
    <property type="term" value="F:ATP binding"/>
    <property type="evidence" value="ECO:0007669"/>
    <property type="project" value="UniProtKB-KW"/>
</dbReference>
<keyword evidence="18" id="KW-0511">Multifunctional enzyme</keyword>
<keyword evidence="14" id="KW-0238">DNA-binding</keyword>
<dbReference type="InterPro" id="IPR012310">
    <property type="entry name" value="DNA_ligase_ATP-dep_cent"/>
</dbReference>
<evidence type="ECO:0000256" key="10">
    <source>
        <dbReference type="ARBA" id="ARBA00022801"/>
    </source>
</evidence>
<dbReference type="Proteomes" id="UP001150924">
    <property type="component" value="Unassembled WGS sequence"/>
</dbReference>
<dbReference type="Gene3D" id="3.90.920.10">
    <property type="entry name" value="DNA primase, PRIM domain"/>
    <property type="match status" value="1"/>
</dbReference>
<dbReference type="PANTHER" id="PTHR42705">
    <property type="entry name" value="BIFUNCTIONAL NON-HOMOLOGOUS END JOINING PROTEIN LIGD"/>
    <property type="match status" value="1"/>
</dbReference>
<keyword evidence="9" id="KW-0227">DNA damage</keyword>
<dbReference type="InterPro" id="IPR014146">
    <property type="entry name" value="LigD_ligase_dom"/>
</dbReference>
<keyword evidence="12" id="KW-0067">ATP-binding</keyword>
<evidence type="ECO:0000256" key="13">
    <source>
        <dbReference type="ARBA" id="ARBA00022932"/>
    </source>
</evidence>
<keyword evidence="13" id="KW-0239">DNA-directed DNA polymerase</keyword>
<keyword evidence="6" id="KW-0540">Nuclease</keyword>
<evidence type="ECO:0000259" key="21">
    <source>
        <dbReference type="PROSITE" id="PS50160"/>
    </source>
</evidence>
<keyword evidence="8" id="KW-0547">Nucleotide-binding</keyword>
<dbReference type="Gene3D" id="3.30.1490.70">
    <property type="match status" value="1"/>
</dbReference>
<dbReference type="CDD" id="cd07971">
    <property type="entry name" value="OBF_DNA_ligase_LigD"/>
    <property type="match status" value="1"/>
</dbReference>
<dbReference type="GO" id="GO:0006281">
    <property type="term" value="P:DNA repair"/>
    <property type="evidence" value="ECO:0007669"/>
    <property type="project" value="UniProtKB-KW"/>
</dbReference>
<dbReference type="InterPro" id="IPR012309">
    <property type="entry name" value="DNA_ligase_ATP-dep_C"/>
</dbReference>
<comment type="catalytic activity">
    <reaction evidence="20">
        <text>ATP + (deoxyribonucleotide)n-3'-hydroxyl + 5'-phospho-(deoxyribonucleotide)m = (deoxyribonucleotide)n+m + AMP + diphosphate.</text>
        <dbReference type="EC" id="6.5.1.1"/>
    </reaction>
</comment>
<keyword evidence="5" id="KW-0548">Nucleotidyltransferase</keyword>
<evidence type="ECO:0000256" key="2">
    <source>
        <dbReference type="ARBA" id="ARBA00012727"/>
    </source>
</evidence>
<evidence type="ECO:0000256" key="12">
    <source>
        <dbReference type="ARBA" id="ARBA00022840"/>
    </source>
</evidence>
<evidence type="ECO:0000256" key="1">
    <source>
        <dbReference type="ARBA" id="ARBA00001936"/>
    </source>
</evidence>
<keyword evidence="3 22" id="KW-0436">Ligase</keyword>
<keyword evidence="4" id="KW-0808">Transferase</keyword>
<evidence type="ECO:0000256" key="5">
    <source>
        <dbReference type="ARBA" id="ARBA00022695"/>
    </source>
</evidence>
<evidence type="ECO:0000313" key="23">
    <source>
        <dbReference type="Proteomes" id="UP001150924"/>
    </source>
</evidence>
<keyword evidence="16" id="KW-0234">DNA repair</keyword>
<dbReference type="Pfam" id="PF21686">
    <property type="entry name" value="LigD_Prim-Pol"/>
    <property type="match status" value="1"/>
</dbReference>
<comment type="caution">
    <text evidence="22">The sequence shown here is derived from an EMBL/GenBank/DDBJ whole genome shotgun (WGS) entry which is preliminary data.</text>
</comment>
<dbReference type="EC" id="6.5.1.1" evidence="2"/>
<dbReference type="GO" id="GO:0046872">
    <property type="term" value="F:metal ion binding"/>
    <property type="evidence" value="ECO:0007669"/>
    <property type="project" value="UniProtKB-KW"/>
</dbReference>
<evidence type="ECO:0000313" key="22">
    <source>
        <dbReference type="EMBL" id="MCY1004551.1"/>
    </source>
</evidence>
<accession>A0A9X3EPU2</accession>
<keyword evidence="23" id="KW-1185">Reference proteome</keyword>
<keyword evidence="17" id="KW-0464">Manganese</keyword>
<evidence type="ECO:0000256" key="19">
    <source>
        <dbReference type="ARBA" id="ARBA00029943"/>
    </source>
</evidence>
<dbReference type="Gene3D" id="3.30.470.30">
    <property type="entry name" value="DNA ligase/mRNA capping enzyme"/>
    <property type="match status" value="1"/>
</dbReference>
<evidence type="ECO:0000256" key="11">
    <source>
        <dbReference type="ARBA" id="ARBA00022839"/>
    </source>
</evidence>
<dbReference type="SUPFAM" id="SSF50249">
    <property type="entry name" value="Nucleic acid-binding proteins"/>
    <property type="match status" value="1"/>
</dbReference>
<evidence type="ECO:0000256" key="17">
    <source>
        <dbReference type="ARBA" id="ARBA00023211"/>
    </source>
</evidence>
<proteinExistence type="predicted"/>
<protein>
    <recommendedName>
        <fullName evidence="2">DNA ligase (ATP)</fullName>
        <ecNumber evidence="2">6.5.1.1</ecNumber>
    </recommendedName>
    <alternativeName>
        <fullName evidence="19">NHEJ DNA polymerase</fullName>
    </alternativeName>
</protein>
<name>A0A9X3EPU2_9BACT</name>
<dbReference type="GO" id="GO:0004527">
    <property type="term" value="F:exonuclease activity"/>
    <property type="evidence" value="ECO:0007669"/>
    <property type="project" value="UniProtKB-KW"/>
</dbReference>
<evidence type="ECO:0000256" key="14">
    <source>
        <dbReference type="ARBA" id="ARBA00023125"/>
    </source>
</evidence>
<evidence type="ECO:0000256" key="20">
    <source>
        <dbReference type="ARBA" id="ARBA00034003"/>
    </source>
</evidence>
<dbReference type="AlphaFoldDB" id="A0A9X3EPU2"/>
<evidence type="ECO:0000256" key="4">
    <source>
        <dbReference type="ARBA" id="ARBA00022679"/>
    </source>
</evidence>